<evidence type="ECO:0000313" key="1">
    <source>
        <dbReference type="EMBL" id="OAD01295.1"/>
    </source>
</evidence>
<evidence type="ECO:0000313" key="2">
    <source>
        <dbReference type="Proteomes" id="UP000077051"/>
    </source>
</evidence>
<evidence type="ECO:0008006" key="3">
    <source>
        <dbReference type="Google" id="ProtNLM"/>
    </source>
</evidence>
<gene>
    <name evidence="1" type="ORF">MUCCIDRAFT_112732</name>
</gene>
<dbReference type="OrthoDB" id="2236727at2759"/>
<organism evidence="1 2">
    <name type="scientific">Mucor lusitanicus CBS 277.49</name>
    <dbReference type="NCBI Taxonomy" id="747725"/>
    <lineage>
        <taxon>Eukaryota</taxon>
        <taxon>Fungi</taxon>
        <taxon>Fungi incertae sedis</taxon>
        <taxon>Mucoromycota</taxon>
        <taxon>Mucoromycotina</taxon>
        <taxon>Mucoromycetes</taxon>
        <taxon>Mucorales</taxon>
        <taxon>Mucorineae</taxon>
        <taxon>Mucoraceae</taxon>
        <taxon>Mucor</taxon>
    </lineage>
</organism>
<reference evidence="1 2" key="1">
    <citation type="submission" date="2015-06" db="EMBL/GenBank/DDBJ databases">
        <title>Expansion of signal transduction pathways in fungi by whole-genome duplication.</title>
        <authorList>
            <consortium name="DOE Joint Genome Institute"/>
            <person name="Corrochano L.M."/>
            <person name="Kuo A."/>
            <person name="Marcet-Houben M."/>
            <person name="Polaino S."/>
            <person name="Salamov A."/>
            <person name="Villalobos J.M."/>
            <person name="Alvarez M.I."/>
            <person name="Avalos J."/>
            <person name="Benito E.P."/>
            <person name="Benoit I."/>
            <person name="Burger G."/>
            <person name="Camino L.P."/>
            <person name="Canovas D."/>
            <person name="Cerda-Olmedo E."/>
            <person name="Cheng J.-F."/>
            <person name="Dominguez A."/>
            <person name="Elias M."/>
            <person name="Eslava A.P."/>
            <person name="Glaser F."/>
            <person name="Grimwood J."/>
            <person name="Gutierrez G."/>
            <person name="Heitman J."/>
            <person name="Henrissat B."/>
            <person name="Iturriaga E.A."/>
            <person name="Lang B.F."/>
            <person name="Lavin J.L."/>
            <person name="Lee S."/>
            <person name="Li W."/>
            <person name="Lindquist E."/>
            <person name="Lopez-Garcia S."/>
            <person name="Luque E.M."/>
            <person name="Marcos A.T."/>
            <person name="Martin J."/>
            <person name="Mccluskey K."/>
            <person name="Medina H.R."/>
            <person name="Miralles-Duran A."/>
            <person name="Miyazaki A."/>
            <person name="Munoz-Torres E."/>
            <person name="Oguiza J.A."/>
            <person name="Ohm R."/>
            <person name="Olmedo M."/>
            <person name="Orejas M."/>
            <person name="Ortiz-Castellanos L."/>
            <person name="Pisabarro A.G."/>
            <person name="Rodriguez-Romero J."/>
            <person name="Ruiz-Herrera J."/>
            <person name="Ruiz-Vazquez R."/>
            <person name="Sanz C."/>
            <person name="Schackwitz W."/>
            <person name="Schmutz J."/>
            <person name="Shahriari M."/>
            <person name="Shelest E."/>
            <person name="Silva-Franco F."/>
            <person name="Soanes D."/>
            <person name="Syed K."/>
            <person name="Tagua V.G."/>
            <person name="Talbot N.J."/>
            <person name="Thon M."/>
            <person name="De Vries R.P."/>
            <person name="Wiebenga A."/>
            <person name="Yadav J.S."/>
            <person name="Braun E.L."/>
            <person name="Baker S."/>
            <person name="Garre V."/>
            <person name="Horwitz B."/>
            <person name="Torres-Martinez S."/>
            <person name="Idnurm A."/>
            <person name="Herrera-Estrella A."/>
            <person name="Gabaldon T."/>
            <person name="Grigoriev I.V."/>
        </authorList>
    </citation>
    <scope>NUCLEOTIDE SEQUENCE [LARGE SCALE GENOMIC DNA]</scope>
    <source>
        <strain evidence="1 2">CBS 277.49</strain>
    </source>
</reference>
<dbReference type="AlphaFoldDB" id="A0A168JK19"/>
<proteinExistence type="predicted"/>
<dbReference type="VEuPathDB" id="FungiDB:MUCCIDRAFT_112732"/>
<dbReference type="EMBL" id="AMYB01000006">
    <property type="protein sequence ID" value="OAD01295.1"/>
    <property type="molecule type" value="Genomic_DNA"/>
</dbReference>
<comment type="caution">
    <text evidence="1">The sequence shown here is derived from an EMBL/GenBank/DDBJ whole genome shotgun (WGS) entry which is preliminary data.</text>
</comment>
<keyword evidence="2" id="KW-1185">Reference proteome</keyword>
<name>A0A168JK19_MUCCL</name>
<dbReference type="Proteomes" id="UP000077051">
    <property type="component" value="Unassembled WGS sequence"/>
</dbReference>
<accession>A0A168JK19</accession>
<sequence>MDKLPTEVTLLISAHLPFETYIQYSQTCRAIQHSLSSSNVISYLNNRFKFGHGNHTGALLLFAFHNILKVPERIRLLILEHFIEAYQKDNSFIRGWSLIHAVICSNPGRFLELLERDSNHGKKLVGPMPPFNEKKRKLLIQQQRLFAKKIYNSIIVSSVPHKCYLRSSKTYQAIFTNLLHSGDLSTTEQCLRMLGPPQSSVLLSETDYNERFPITDYSGNIILKRKRNVSQQEEYDNPNPVDLICKQDQYLNFTPAQMRLLAKQLLQFYRAQITFYPSSYNSKSSKSKQHHDDETQAKQHFYYQSHHQHQQRRDFI</sequence>
<protein>
    <recommendedName>
        <fullName evidence="3">F-box domain-containing protein</fullName>
    </recommendedName>
</protein>